<name>A0A0K8QRQ0_9GAMM</name>
<feature type="transmembrane region" description="Helical" evidence="1">
    <location>
        <begin position="5"/>
        <end position="22"/>
    </location>
</feature>
<keyword evidence="1" id="KW-0472">Membrane</keyword>
<evidence type="ECO:0000256" key="1">
    <source>
        <dbReference type="SAM" id="Phobius"/>
    </source>
</evidence>
<protein>
    <submittedName>
        <fullName evidence="2">Heavy metal efflux pump, cobalt-zinc-cadmium</fullName>
    </submittedName>
</protein>
<dbReference type="Gene3D" id="1.20.1640.10">
    <property type="entry name" value="Multidrug efflux transporter AcrB transmembrane domain"/>
    <property type="match status" value="1"/>
</dbReference>
<dbReference type="OrthoDB" id="636130at2"/>
<gene>
    <name evidence="2" type="ORF">MBSD_n2657</name>
</gene>
<evidence type="ECO:0000313" key="3">
    <source>
        <dbReference type="Proteomes" id="UP000253740"/>
    </source>
</evidence>
<keyword evidence="1" id="KW-0812">Transmembrane</keyword>
<dbReference type="AlphaFoldDB" id="A0A0K8QRQ0"/>
<dbReference type="RefSeq" id="WP_062537886.1">
    <property type="nucleotide sequence ID" value="NZ_DF970260.1"/>
</dbReference>
<dbReference type="EMBL" id="DF970260">
    <property type="protein sequence ID" value="GAP67336.1"/>
    <property type="molecule type" value="Genomic_DNA"/>
</dbReference>
<dbReference type="Proteomes" id="UP000253740">
    <property type="component" value="Unassembled WGS sequence"/>
</dbReference>
<keyword evidence="3" id="KW-1185">Reference proteome</keyword>
<feature type="transmembrane region" description="Helical" evidence="1">
    <location>
        <begin position="28"/>
        <end position="45"/>
    </location>
</feature>
<proteinExistence type="predicted"/>
<keyword evidence="1" id="KW-1133">Transmembrane helix</keyword>
<sequence>MIEHNILAGMLLVTAALVFFLFDLRAGLIVALTIPLALLFAFVCIRDRRDFISTEAAPDSASNYWEREPGLVPLGSLRRCRMTSSADTSHARMVVLVHPDQRVHRRVMRCDARGYCFPSICWRP</sequence>
<evidence type="ECO:0000313" key="2">
    <source>
        <dbReference type="EMBL" id="GAP67336.1"/>
    </source>
</evidence>
<organism evidence="2">
    <name type="scientific">Mizugakiibacter sediminis</name>
    <dbReference type="NCBI Taxonomy" id="1475481"/>
    <lineage>
        <taxon>Bacteria</taxon>
        <taxon>Pseudomonadati</taxon>
        <taxon>Pseudomonadota</taxon>
        <taxon>Gammaproteobacteria</taxon>
        <taxon>Lysobacterales</taxon>
        <taxon>Rhodanobacteraceae</taxon>
        <taxon>Mizugakiibacter</taxon>
    </lineage>
</organism>
<accession>A0A0K8QRQ0</accession>
<reference evidence="2" key="1">
    <citation type="submission" date="2015-08" db="EMBL/GenBank/DDBJ databases">
        <title>Complete DNA Sequence of Pseudomonas syringae pv. actinidiae, the Causal Agent of Kiwifruit Canker Disease.</title>
        <authorList>
            <person name="Rikkerink E.H.A."/>
            <person name="Fineran P.C."/>
        </authorList>
    </citation>
    <scope>NUCLEOTIDE SEQUENCE</scope>
    <source>
        <strain evidence="2">SkMP5</strain>
    </source>
</reference>